<proteinExistence type="predicted"/>
<evidence type="ECO:0000256" key="2">
    <source>
        <dbReference type="ARBA" id="ARBA00022630"/>
    </source>
</evidence>
<keyword evidence="3" id="KW-0274">FAD</keyword>
<dbReference type="GO" id="GO:0071949">
    <property type="term" value="F:FAD binding"/>
    <property type="evidence" value="ECO:0007669"/>
    <property type="project" value="InterPro"/>
</dbReference>
<dbReference type="PANTHER" id="PTHR46028:SF2">
    <property type="entry name" value="KYNURENINE 3-MONOOXYGENASE"/>
    <property type="match status" value="1"/>
</dbReference>
<reference evidence="8" key="1">
    <citation type="submission" date="2020-05" db="EMBL/GenBank/DDBJ databases">
        <title>Phylogenomic resolution of chytrid fungi.</title>
        <authorList>
            <person name="Stajich J.E."/>
            <person name="Amses K."/>
            <person name="Simmons R."/>
            <person name="Seto K."/>
            <person name="Myers J."/>
            <person name="Bonds A."/>
            <person name="Quandt C.A."/>
            <person name="Barry K."/>
            <person name="Liu P."/>
            <person name="Grigoriev I."/>
            <person name="Longcore J.E."/>
            <person name="James T.Y."/>
        </authorList>
    </citation>
    <scope>NUCLEOTIDE SEQUENCE</scope>
    <source>
        <strain evidence="8">JEL0318</strain>
    </source>
</reference>
<feature type="domain" description="FAD-binding" evidence="7">
    <location>
        <begin position="13"/>
        <end position="341"/>
    </location>
</feature>
<dbReference type="Gene3D" id="3.50.50.60">
    <property type="entry name" value="FAD/NAD(P)-binding domain"/>
    <property type="match status" value="1"/>
</dbReference>
<evidence type="ECO:0000256" key="4">
    <source>
        <dbReference type="ARBA" id="ARBA00022857"/>
    </source>
</evidence>
<name>A0AAD5X1L9_9FUNG</name>
<dbReference type="InterPro" id="IPR002938">
    <property type="entry name" value="FAD-bd"/>
</dbReference>
<dbReference type="Proteomes" id="UP001212841">
    <property type="component" value="Unassembled WGS sequence"/>
</dbReference>
<comment type="caution">
    <text evidence="8">The sequence shown here is derived from an EMBL/GenBank/DDBJ whole genome shotgun (WGS) entry which is preliminary data.</text>
</comment>
<protein>
    <recommendedName>
        <fullName evidence="7">FAD-binding domain-containing protein</fullName>
    </recommendedName>
</protein>
<keyword evidence="5" id="KW-0560">Oxidoreductase</keyword>
<evidence type="ECO:0000313" key="8">
    <source>
        <dbReference type="EMBL" id="KAJ3050454.1"/>
    </source>
</evidence>
<dbReference type="PANTHER" id="PTHR46028">
    <property type="entry name" value="KYNURENINE 3-MONOOXYGENASE"/>
    <property type="match status" value="1"/>
</dbReference>
<accession>A0AAD5X1L9</accession>
<dbReference type="AlphaFoldDB" id="A0AAD5X1L9"/>
<comment type="cofactor">
    <cofactor evidence="1">
        <name>FAD</name>
        <dbReference type="ChEBI" id="CHEBI:57692"/>
    </cofactor>
</comment>
<dbReference type="EMBL" id="JADGJD010000512">
    <property type="protein sequence ID" value="KAJ3050454.1"/>
    <property type="molecule type" value="Genomic_DNA"/>
</dbReference>
<evidence type="ECO:0000256" key="3">
    <source>
        <dbReference type="ARBA" id="ARBA00022827"/>
    </source>
</evidence>
<dbReference type="GO" id="GO:0004502">
    <property type="term" value="F:kynurenine 3-monooxygenase activity"/>
    <property type="evidence" value="ECO:0007669"/>
    <property type="project" value="TreeGrafter"/>
</dbReference>
<organism evidence="8 9">
    <name type="scientific">Rhizophlyctis rosea</name>
    <dbReference type="NCBI Taxonomy" id="64517"/>
    <lineage>
        <taxon>Eukaryota</taxon>
        <taxon>Fungi</taxon>
        <taxon>Fungi incertae sedis</taxon>
        <taxon>Chytridiomycota</taxon>
        <taxon>Chytridiomycota incertae sedis</taxon>
        <taxon>Chytridiomycetes</taxon>
        <taxon>Rhizophlyctidales</taxon>
        <taxon>Rhizophlyctidaceae</taxon>
        <taxon>Rhizophlyctis</taxon>
    </lineage>
</organism>
<evidence type="ECO:0000256" key="1">
    <source>
        <dbReference type="ARBA" id="ARBA00001974"/>
    </source>
</evidence>
<dbReference type="InterPro" id="IPR036188">
    <property type="entry name" value="FAD/NAD-bd_sf"/>
</dbReference>
<evidence type="ECO:0000259" key="7">
    <source>
        <dbReference type="Pfam" id="PF01494"/>
    </source>
</evidence>
<dbReference type="GO" id="GO:0070189">
    <property type="term" value="P:kynurenine metabolic process"/>
    <property type="evidence" value="ECO:0007669"/>
    <property type="project" value="TreeGrafter"/>
</dbReference>
<keyword evidence="4" id="KW-0521">NADP</keyword>
<dbReference type="Pfam" id="PF01494">
    <property type="entry name" value="FAD_binding_3"/>
    <property type="match status" value="1"/>
</dbReference>
<evidence type="ECO:0000256" key="6">
    <source>
        <dbReference type="ARBA" id="ARBA00023033"/>
    </source>
</evidence>
<dbReference type="PRINTS" id="PR00420">
    <property type="entry name" value="RNGMNOXGNASE"/>
</dbReference>
<evidence type="ECO:0000256" key="5">
    <source>
        <dbReference type="ARBA" id="ARBA00023002"/>
    </source>
</evidence>
<keyword evidence="6" id="KW-0503">Monooxygenase</keyword>
<evidence type="ECO:0000313" key="9">
    <source>
        <dbReference type="Proteomes" id="UP001212841"/>
    </source>
</evidence>
<keyword evidence="9" id="KW-1185">Reference proteome</keyword>
<keyword evidence="2" id="KW-0285">Flavoprotein</keyword>
<gene>
    <name evidence="8" type="ORF">HK097_008598</name>
</gene>
<dbReference type="SUPFAM" id="SSF51905">
    <property type="entry name" value="FAD/NAD(P)-binding domain"/>
    <property type="match status" value="1"/>
</dbReference>
<sequence length="469" mass="51970">MAQQSSPPPNFHIIGGGPVGFLTALLLAKEGYHSTVYERTTHIPDVSEDSYPIGVNPRGLNALAEADPALADRIRNTGRLISSLQVWGPNRRYATIESGVVYGTSRFLVNLVLWEAAKHNPKIVIKFAHKLKGIDFASKRLTFDVLGKDGSTTAVNVDASSDRVVAADGANSVVRSELQNYDQTFLANTTPWSYTFRVLFAPPNVNPQDLDPSVHYIFRGAYTAVITNKDNQPQWTCVLSARHNDPPQKRSLVLSQSPTPSNVTSLHTLAKSLSPNFAALLTPTELTSFFSRRTFRGSIVSCNRLNHSEWLVLLGDAAHSIVPPVGEGINSGLQDCAILVTQCLRSNLSTAFSTYNSIRLKDLNALTEYALYQNTGPKFRGEVIARRMFMIVESSWKPNIGEMLFGPKLDVRKGYEEIIGRWRRKKRFILPICRVLAYPVGAFVEVLVGVWRVGRWILGRMSGKGEKDL</sequence>